<gene>
    <name evidence="8" type="ORF">Mesil_3661</name>
</gene>
<evidence type="ECO:0000313" key="8">
    <source>
        <dbReference type="EMBL" id="ADH65447.1"/>
    </source>
</evidence>
<keyword evidence="3" id="KW-0540">Nuclease</keyword>
<keyword evidence="2" id="KW-1277">Toxin-antitoxin system</keyword>
<dbReference type="OrthoDB" id="9799854at2"/>
<evidence type="ECO:0000256" key="7">
    <source>
        <dbReference type="ARBA" id="ARBA00023016"/>
    </source>
</evidence>
<sequence length="74" mass="8477">MGQLRVPTLREFRKYLKRNGFVRLPKRGKGDHEVWQNPDTGKQLTVDGLNSKRPGVGLFKAMLHQAGLGEEDFR</sequence>
<dbReference type="SUPFAM" id="SSF54786">
    <property type="entry name" value="YcfA/nrd intein domain"/>
    <property type="match status" value="1"/>
</dbReference>
<dbReference type="InterPro" id="IPR038570">
    <property type="entry name" value="HicA_sf"/>
</dbReference>
<evidence type="ECO:0000256" key="1">
    <source>
        <dbReference type="ARBA" id="ARBA00006620"/>
    </source>
</evidence>
<dbReference type="HOGENOM" id="CLU_164851_6_0_0"/>
<geneLocation type="plasmid" evidence="8 9">
    <name>pMESIL02</name>
</geneLocation>
<dbReference type="Proteomes" id="UP000001916">
    <property type="component" value="Plasmid pMESIL02"/>
</dbReference>
<accession>D7BJU1</accession>
<keyword evidence="9" id="KW-1185">Reference proteome</keyword>
<evidence type="ECO:0000256" key="5">
    <source>
        <dbReference type="ARBA" id="ARBA00022801"/>
    </source>
</evidence>
<dbReference type="GO" id="GO:0004519">
    <property type="term" value="F:endonuclease activity"/>
    <property type="evidence" value="ECO:0007669"/>
    <property type="project" value="UniProtKB-KW"/>
</dbReference>
<evidence type="ECO:0000256" key="3">
    <source>
        <dbReference type="ARBA" id="ARBA00022722"/>
    </source>
</evidence>
<evidence type="ECO:0000313" key="9">
    <source>
        <dbReference type="Proteomes" id="UP000001916"/>
    </source>
</evidence>
<comment type="similarity">
    <text evidence="1">Belongs to the HicA mRNA interferase family.</text>
</comment>
<keyword evidence="4" id="KW-0255">Endonuclease</keyword>
<dbReference type="KEGG" id="msv:Mesil_3661"/>
<dbReference type="EMBL" id="CP002044">
    <property type="protein sequence ID" value="ADH65447.1"/>
    <property type="molecule type" value="Genomic_DNA"/>
</dbReference>
<dbReference type="AlphaFoldDB" id="D7BJU1"/>
<dbReference type="Gene3D" id="3.30.920.30">
    <property type="entry name" value="Hypothetical protein"/>
    <property type="match status" value="1"/>
</dbReference>
<reference evidence="8 9" key="1">
    <citation type="journal article" date="2010" name="Stand. Genomic Sci.">
        <title>Complete genome sequence of Meiothermus silvanus type strain (VI-R2).</title>
        <authorList>
            <person name="Sikorski J."/>
            <person name="Tindall B.J."/>
            <person name="Lowry S."/>
            <person name="Lucas S."/>
            <person name="Nolan M."/>
            <person name="Copeland A."/>
            <person name="Glavina Del Rio T."/>
            <person name="Tice H."/>
            <person name="Cheng J.F."/>
            <person name="Han C."/>
            <person name="Pitluck S."/>
            <person name="Liolios K."/>
            <person name="Ivanova N."/>
            <person name="Mavromatis K."/>
            <person name="Mikhailova N."/>
            <person name="Pati A."/>
            <person name="Goodwin L."/>
            <person name="Chen A."/>
            <person name="Palaniappan K."/>
            <person name="Land M."/>
            <person name="Hauser L."/>
            <person name="Chang Y.J."/>
            <person name="Jeffries C.D."/>
            <person name="Rohde M."/>
            <person name="Goker M."/>
            <person name="Woyke T."/>
            <person name="Bristow J."/>
            <person name="Eisen J.A."/>
            <person name="Markowitz V."/>
            <person name="Hugenholtz P."/>
            <person name="Kyrpides N.C."/>
            <person name="Klenk H.P."/>
            <person name="Lapidus A."/>
        </authorList>
    </citation>
    <scope>NUCLEOTIDE SEQUENCE [LARGE SCALE GENOMIC DNA]</scope>
    <source>
        <strain evidence="9">ATCC 700542 / DSM 9946 / VI-R2</strain>
        <plasmid evidence="9">Plasmid pMESIL02</plasmid>
    </source>
</reference>
<keyword evidence="7" id="KW-0346">Stress response</keyword>
<protein>
    <submittedName>
        <fullName evidence="8">YcfA family protein</fullName>
    </submittedName>
</protein>
<evidence type="ECO:0000256" key="4">
    <source>
        <dbReference type="ARBA" id="ARBA00022759"/>
    </source>
</evidence>
<dbReference type="GO" id="GO:0016787">
    <property type="term" value="F:hydrolase activity"/>
    <property type="evidence" value="ECO:0007669"/>
    <property type="project" value="UniProtKB-KW"/>
</dbReference>
<keyword evidence="8" id="KW-0614">Plasmid</keyword>
<name>D7BJU1_ALLS1</name>
<dbReference type="InterPro" id="IPR012933">
    <property type="entry name" value="HicA_mRNA_interferase"/>
</dbReference>
<dbReference type="Pfam" id="PF07927">
    <property type="entry name" value="HicA_toxin"/>
    <property type="match status" value="1"/>
</dbReference>
<proteinExistence type="inferred from homology"/>
<evidence type="ECO:0000256" key="2">
    <source>
        <dbReference type="ARBA" id="ARBA00022649"/>
    </source>
</evidence>
<organism evidence="8 9">
    <name type="scientific">Allomeiothermus silvanus (strain ATCC 700542 / DSM 9946 / NBRC 106475 / NCIMB 13440 / VI-R2)</name>
    <name type="common">Thermus silvanus</name>
    <dbReference type="NCBI Taxonomy" id="526227"/>
    <lineage>
        <taxon>Bacteria</taxon>
        <taxon>Thermotogati</taxon>
        <taxon>Deinococcota</taxon>
        <taxon>Deinococci</taxon>
        <taxon>Thermales</taxon>
        <taxon>Thermaceae</taxon>
        <taxon>Allomeiothermus</taxon>
    </lineage>
</organism>
<dbReference type="GO" id="GO:0003729">
    <property type="term" value="F:mRNA binding"/>
    <property type="evidence" value="ECO:0007669"/>
    <property type="project" value="InterPro"/>
</dbReference>
<keyword evidence="6" id="KW-0694">RNA-binding</keyword>
<keyword evidence="5" id="KW-0378">Hydrolase</keyword>
<evidence type="ECO:0000256" key="6">
    <source>
        <dbReference type="ARBA" id="ARBA00022884"/>
    </source>
</evidence>